<dbReference type="GeneID" id="92084107"/>
<keyword evidence="3" id="KW-1185">Reference proteome</keyword>
<dbReference type="Proteomes" id="UP001391051">
    <property type="component" value="Unassembled WGS sequence"/>
</dbReference>
<evidence type="ECO:0000313" key="3">
    <source>
        <dbReference type="Proteomes" id="UP001391051"/>
    </source>
</evidence>
<proteinExistence type="predicted"/>
<feature type="coiled-coil region" evidence="1">
    <location>
        <begin position="127"/>
        <end position="154"/>
    </location>
</feature>
<dbReference type="PANTHER" id="PTHR35186">
    <property type="entry name" value="ANK_REP_REGION DOMAIN-CONTAINING PROTEIN"/>
    <property type="match status" value="1"/>
</dbReference>
<evidence type="ECO:0000256" key="1">
    <source>
        <dbReference type="SAM" id="Coils"/>
    </source>
</evidence>
<dbReference type="RefSeq" id="XP_066693283.1">
    <property type="nucleotide sequence ID" value="XM_066851045.1"/>
</dbReference>
<dbReference type="EMBL" id="JAQQWE010000010">
    <property type="protein sequence ID" value="KAK7937955.1"/>
    <property type="molecule type" value="Genomic_DNA"/>
</dbReference>
<sequence>MAELALAVIPLCLGAIKGINTVRKKLKLLRHHDSELLLQEVLGPKQAEALIENTDDPGWNSPDLDNGIRAYLGRKLDRFRETVDGIEGLVRSLSESLNANTAEMTEPKKKAPRVREALDIVINRSKYETFIDNFKEANQEMKRLREAALKFQQHETKSLSKGSKPLPRSYQQVAHHSKSFYEALRASWACSQSQHMGHDVLLLIDNRQDGSLRIVPWGLCTSGLSCGSDSGTTTPLIADVGDEEDPLLQEAQRAHGVRNLTMHSLGVALLQIDQCDPLQQLDDIAQIRRVADLLERRPRLGQRYHKITQQCLDCDFGFGKNLAEPGLQNAIYNDVKTRGVDAFERPYQSGQTPSKRTSQAAGSDVAFPIFGILFSLLRQELSERAVLLGRLVPYKAEVEVDVRGCDDHSIRGLSRRGR</sequence>
<keyword evidence="1" id="KW-0175">Coiled coil</keyword>
<comment type="caution">
    <text evidence="2">The sequence shown here is derived from an EMBL/GenBank/DDBJ whole genome shotgun (WGS) entry which is preliminary data.</text>
</comment>
<name>A0ABR1PU37_9PEZI</name>
<dbReference type="PANTHER" id="PTHR35186:SF4">
    <property type="entry name" value="PRION-INHIBITION AND PROPAGATION HELO DOMAIN-CONTAINING PROTEIN"/>
    <property type="match status" value="1"/>
</dbReference>
<accession>A0ABR1PU37</accession>
<gene>
    <name evidence="2" type="ORF">PG986_014823</name>
</gene>
<protein>
    <submittedName>
        <fullName evidence="2">Uncharacterized protein</fullName>
    </submittedName>
</protein>
<reference evidence="2 3" key="1">
    <citation type="submission" date="2023-01" db="EMBL/GenBank/DDBJ databases">
        <title>Analysis of 21 Apiospora genomes using comparative genomics revels a genus with tremendous synthesis potential of carbohydrate active enzymes and secondary metabolites.</title>
        <authorList>
            <person name="Sorensen T."/>
        </authorList>
    </citation>
    <scope>NUCLEOTIDE SEQUENCE [LARGE SCALE GENOMIC DNA]</scope>
    <source>
        <strain evidence="2 3">CBS 24483</strain>
    </source>
</reference>
<evidence type="ECO:0000313" key="2">
    <source>
        <dbReference type="EMBL" id="KAK7937955.1"/>
    </source>
</evidence>
<organism evidence="2 3">
    <name type="scientific">Apiospora aurea</name>
    <dbReference type="NCBI Taxonomy" id="335848"/>
    <lineage>
        <taxon>Eukaryota</taxon>
        <taxon>Fungi</taxon>
        <taxon>Dikarya</taxon>
        <taxon>Ascomycota</taxon>
        <taxon>Pezizomycotina</taxon>
        <taxon>Sordariomycetes</taxon>
        <taxon>Xylariomycetidae</taxon>
        <taxon>Amphisphaeriales</taxon>
        <taxon>Apiosporaceae</taxon>
        <taxon>Apiospora</taxon>
    </lineage>
</organism>